<evidence type="ECO:0000313" key="1">
    <source>
        <dbReference type="EMBL" id="MQW06706.1"/>
    </source>
</evidence>
<name>A0A6A7ZUZ8_RHIML</name>
<evidence type="ECO:0008006" key="2">
    <source>
        <dbReference type="Google" id="ProtNLM"/>
    </source>
</evidence>
<proteinExistence type="predicted"/>
<dbReference type="EMBL" id="WISP01000173">
    <property type="protein sequence ID" value="MQW06706.1"/>
    <property type="molecule type" value="Genomic_DNA"/>
</dbReference>
<sequence length="511" mass="57148">MARIPRWAEKLFSARCSLGDAVASQPDEDVNGWDYFIEFPDRSQTFASEKSPARRQAFAQIKSTTGSGQRSNVKLSNMLKACNSQDPWFIFLVRKDGVIFGREIINDLLYRALKEVRRARLDGKQLHKRSISVEFGTNDRIEGDVVAWMETRFGASWLDYAETKKKQFETKGYERGYGTGKLTITANSVEDFRNNFLGLGSGLQVDRFVYNDNRFGLPELIPEFGGKGHLFVKPDPIDTCQIKLKGPKGEPPVVVGGSVYGFKPPLASPADGRIRFSHPPIEIVISTSVGRLLLRMDENQRDTLPRFALHAKLLRWMRTGAIQIQVRRRGALVWQGMFPRKANKSVPFEDIVTGLETIAAQADLSNFQFSFADLNLALPTIYDAAILVSPRNLRMEIEKTAIKLDRLNAVMYAAYAELAGSTVAAIVERPILEDVLDGKMRCITMGRPSVLETYLIENEGQDAKSVIHSELDVFAKETGAVCDVLIVPDIMERLADSRQSESAAADRMVES</sequence>
<gene>
    <name evidence="1" type="ORF">GHK45_24145</name>
</gene>
<accession>A0A6A7ZUZ8</accession>
<dbReference type="AlphaFoldDB" id="A0A6A7ZUZ8"/>
<organism evidence="1">
    <name type="scientific">Rhizobium meliloti</name>
    <name type="common">Ensifer meliloti</name>
    <name type="synonym">Sinorhizobium meliloti</name>
    <dbReference type="NCBI Taxonomy" id="382"/>
    <lineage>
        <taxon>Bacteria</taxon>
        <taxon>Pseudomonadati</taxon>
        <taxon>Pseudomonadota</taxon>
        <taxon>Alphaproteobacteria</taxon>
        <taxon>Hyphomicrobiales</taxon>
        <taxon>Rhizobiaceae</taxon>
        <taxon>Sinorhizobium/Ensifer group</taxon>
        <taxon>Sinorhizobium</taxon>
    </lineage>
</organism>
<reference evidence="1" key="1">
    <citation type="journal article" date="2013" name="Genome Biol.">
        <title>Comparative genomics of the core and accessory genomes of 48 Sinorhizobium strains comprising five genospecies.</title>
        <authorList>
            <person name="Sugawara M."/>
            <person name="Epstein B."/>
            <person name="Badgley B.D."/>
            <person name="Unno T."/>
            <person name="Xu L."/>
            <person name="Reese J."/>
            <person name="Gyaneshwar P."/>
            <person name="Denny R."/>
            <person name="Mudge J."/>
            <person name="Bharti A.K."/>
            <person name="Farmer A.D."/>
            <person name="May G.D."/>
            <person name="Woodward J.E."/>
            <person name="Medigue C."/>
            <person name="Vallenet D."/>
            <person name="Lajus A."/>
            <person name="Rouy Z."/>
            <person name="Martinez-Vaz B."/>
            <person name="Tiffin P."/>
            <person name="Young N.D."/>
            <person name="Sadowsky M.J."/>
        </authorList>
    </citation>
    <scope>NUCLEOTIDE SEQUENCE</scope>
    <source>
        <strain evidence="1">M30</strain>
    </source>
</reference>
<comment type="caution">
    <text evidence="1">The sequence shown here is derived from an EMBL/GenBank/DDBJ whole genome shotgun (WGS) entry which is preliminary data.</text>
</comment>
<protein>
    <recommendedName>
        <fullName evidence="2">DUF4365 domain-containing protein</fullName>
    </recommendedName>
</protein>
<dbReference type="RefSeq" id="WP_153318687.1">
    <property type="nucleotide sequence ID" value="NZ_WISL01000113.1"/>
</dbReference>